<evidence type="ECO:0000256" key="7">
    <source>
        <dbReference type="PIRSR" id="PIRSR002854-1"/>
    </source>
</evidence>
<dbReference type="Pfam" id="PF03180">
    <property type="entry name" value="Lipoprotein_9"/>
    <property type="match status" value="1"/>
</dbReference>
<dbReference type="PROSITE" id="PS51257">
    <property type="entry name" value="PROKAR_LIPOPROTEIN"/>
    <property type="match status" value="1"/>
</dbReference>
<name>W6SE54_9CLOT</name>
<feature type="chain" id="PRO_5038616730" description="Lipoprotein" evidence="8">
    <location>
        <begin position="22"/>
        <end position="270"/>
    </location>
</feature>
<dbReference type="RefSeq" id="WP_044036549.1">
    <property type="nucleotide sequence ID" value="NZ_HG917868.1"/>
</dbReference>
<dbReference type="EMBL" id="HG917868">
    <property type="protein sequence ID" value="CDM67900.1"/>
    <property type="molecule type" value="Genomic_DNA"/>
</dbReference>
<dbReference type="CDD" id="cd13597">
    <property type="entry name" value="PBP2_lipoprotein_Tp32"/>
    <property type="match status" value="1"/>
</dbReference>
<dbReference type="PIRSF" id="PIRSF002854">
    <property type="entry name" value="MetQ"/>
    <property type="match status" value="1"/>
</dbReference>
<dbReference type="AlphaFoldDB" id="W6SE54"/>
<feature type="lipid moiety-binding region" description="S-diacylglycerol cysteine" evidence="7">
    <location>
        <position position="22"/>
    </location>
</feature>
<evidence type="ECO:0000256" key="8">
    <source>
        <dbReference type="SAM" id="SignalP"/>
    </source>
</evidence>
<sequence length="270" mass="29521">MKLKKLIALSLTAIVALSLTACGSEEKAADDGNKTKIVVGASPVPHAEILEEAKSILKEKGYELEIKTFDDYVLPNTATEEGSLDANFFQHTPYLETFNEEQKTHLIAGAKIHIEPMGAYSSKIKDVSELKDGATISIPNDGSNGGRALKLLESKGLIELKDTEIPSVLDITENPKNLKIVEMQAEQLPVSLQDVDLSIINTNFAIQANLNPLKDALFIEGNDSPYANILVTKEGNENTEWFKALEEALTSDKIKSFIEEKYNGSIVPAF</sequence>
<evidence type="ECO:0000256" key="2">
    <source>
        <dbReference type="ARBA" id="ARBA00022729"/>
    </source>
</evidence>
<keyword evidence="2 8" id="KW-0732">Signal</keyword>
<keyword evidence="10" id="KW-1185">Reference proteome</keyword>
<feature type="signal peptide" evidence="8">
    <location>
        <begin position="1"/>
        <end position="21"/>
    </location>
</feature>
<evidence type="ECO:0000313" key="9">
    <source>
        <dbReference type="EMBL" id="CDM67900.1"/>
    </source>
</evidence>
<protein>
    <recommendedName>
        <fullName evidence="6">Lipoprotein</fullName>
    </recommendedName>
</protein>
<dbReference type="PANTHER" id="PTHR30429:SF0">
    <property type="entry name" value="METHIONINE-BINDING LIPOPROTEIN METQ"/>
    <property type="match status" value="1"/>
</dbReference>
<evidence type="ECO:0000256" key="4">
    <source>
        <dbReference type="ARBA" id="ARBA00023139"/>
    </source>
</evidence>
<evidence type="ECO:0000256" key="6">
    <source>
        <dbReference type="PIRNR" id="PIRNR002854"/>
    </source>
</evidence>
<reference evidence="9 10" key="1">
    <citation type="submission" date="2013-11" db="EMBL/GenBank/DDBJ databases">
        <title>Complete genome sequence of Clostridum sp. M2/40.</title>
        <authorList>
            <person name="Wibberg D."/>
            <person name="Puehler A."/>
            <person name="Schlueter A."/>
        </authorList>
    </citation>
    <scope>NUCLEOTIDE SEQUENCE [LARGE SCALE GENOMIC DNA]</scope>
    <source>
        <strain evidence="10">M2/40</strain>
    </source>
</reference>
<gene>
    <name evidence="9" type="primary">metQ</name>
    <name evidence="9" type="ORF">CM240_0735</name>
</gene>
<evidence type="ECO:0000256" key="3">
    <source>
        <dbReference type="ARBA" id="ARBA00023136"/>
    </source>
</evidence>
<dbReference type="InterPro" id="IPR004872">
    <property type="entry name" value="Lipoprotein_NlpA"/>
</dbReference>
<dbReference type="PANTHER" id="PTHR30429">
    <property type="entry name" value="D-METHIONINE-BINDING LIPOPROTEIN METQ"/>
    <property type="match status" value="1"/>
</dbReference>
<dbReference type="SUPFAM" id="SSF53850">
    <property type="entry name" value="Periplasmic binding protein-like II"/>
    <property type="match status" value="1"/>
</dbReference>
<dbReference type="KEGG" id="clt:CM240_0735"/>
<comment type="similarity">
    <text evidence="6">Belongs to the nlpA lipoprotein family.</text>
</comment>
<dbReference type="GO" id="GO:0016020">
    <property type="term" value="C:membrane"/>
    <property type="evidence" value="ECO:0007669"/>
    <property type="project" value="UniProtKB-SubCell"/>
</dbReference>
<dbReference type="STRING" id="1216932.CM240_0735"/>
<keyword evidence="5 6" id="KW-0449">Lipoprotein</keyword>
<dbReference type="Gene3D" id="3.40.190.10">
    <property type="entry name" value="Periplasmic binding protein-like II"/>
    <property type="match status" value="2"/>
</dbReference>
<dbReference type="HOGENOM" id="CLU_067080_0_0_9"/>
<evidence type="ECO:0000256" key="5">
    <source>
        <dbReference type="ARBA" id="ARBA00023288"/>
    </source>
</evidence>
<evidence type="ECO:0000313" key="10">
    <source>
        <dbReference type="Proteomes" id="UP000019426"/>
    </source>
</evidence>
<evidence type="ECO:0000256" key="1">
    <source>
        <dbReference type="ARBA" id="ARBA00004635"/>
    </source>
</evidence>
<dbReference type="OrthoDB" id="9812878at2"/>
<proteinExistence type="inferred from homology"/>
<dbReference type="PATRIC" id="fig|1216932.3.peg.721"/>
<keyword evidence="4" id="KW-0564">Palmitate</keyword>
<comment type="subcellular location">
    <subcellularLocation>
        <location evidence="1">Membrane</location>
        <topology evidence="1">Lipid-anchor</topology>
    </subcellularLocation>
</comment>
<organism evidence="9 10">
    <name type="scientific">Clostridium bornimense</name>
    <dbReference type="NCBI Taxonomy" id="1216932"/>
    <lineage>
        <taxon>Bacteria</taxon>
        <taxon>Bacillati</taxon>
        <taxon>Bacillota</taxon>
        <taxon>Clostridia</taxon>
        <taxon>Eubacteriales</taxon>
        <taxon>Clostridiaceae</taxon>
        <taxon>Clostridium</taxon>
    </lineage>
</organism>
<keyword evidence="3" id="KW-0472">Membrane</keyword>
<accession>W6SE54</accession>
<dbReference type="Proteomes" id="UP000019426">
    <property type="component" value="Chromosome M2/40_rep1"/>
</dbReference>
<dbReference type="eggNOG" id="COG1464">
    <property type="taxonomic scope" value="Bacteria"/>
</dbReference>